<dbReference type="InterPro" id="IPR001851">
    <property type="entry name" value="ABC_transp_permease"/>
</dbReference>
<reference evidence="8" key="1">
    <citation type="journal article" date="2019" name="Int. J. Syst. Evol. Microbiol.">
        <title>The Global Catalogue of Microorganisms (GCM) 10K type strain sequencing project: providing services to taxonomists for standard genome sequencing and annotation.</title>
        <authorList>
            <consortium name="The Broad Institute Genomics Platform"/>
            <consortium name="The Broad Institute Genome Sequencing Center for Infectious Disease"/>
            <person name="Wu L."/>
            <person name="Ma J."/>
        </authorList>
    </citation>
    <scope>NUCLEOTIDE SEQUENCE [LARGE SCALE GENOMIC DNA]</scope>
    <source>
        <strain evidence="8">CECT 7649</strain>
    </source>
</reference>
<feature type="transmembrane region" description="Helical" evidence="6">
    <location>
        <begin position="96"/>
        <end position="113"/>
    </location>
</feature>
<feature type="transmembrane region" description="Helical" evidence="6">
    <location>
        <begin position="204"/>
        <end position="222"/>
    </location>
</feature>
<organism evidence="7 8">
    <name type="scientific">Sphaerisporangium rhizosphaerae</name>
    <dbReference type="NCBI Taxonomy" id="2269375"/>
    <lineage>
        <taxon>Bacteria</taxon>
        <taxon>Bacillati</taxon>
        <taxon>Actinomycetota</taxon>
        <taxon>Actinomycetes</taxon>
        <taxon>Streptosporangiales</taxon>
        <taxon>Streptosporangiaceae</taxon>
        <taxon>Sphaerisporangium</taxon>
    </lineage>
</organism>
<feature type="transmembrane region" description="Helical" evidence="6">
    <location>
        <begin position="251"/>
        <end position="272"/>
    </location>
</feature>
<keyword evidence="4 6" id="KW-1133">Transmembrane helix</keyword>
<dbReference type="RefSeq" id="WP_380825799.1">
    <property type="nucleotide sequence ID" value="NZ_JBHTCG010000005.1"/>
</dbReference>
<keyword evidence="2" id="KW-1003">Cell membrane</keyword>
<evidence type="ECO:0000256" key="4">
    <source>
        <dbReference type="ARBA" id="ARBA00022989"/>
    </source>
</evidence>
<name>A0ABW2NYR1_9ACTN</name>
<protein>
    <submittedName>
        <fullName evidence="7">ABC transporter permease</fullName>
    </submittedName>
</protein>
<evidence type="ECO:0000256" key="3">
    <source>
        <dbReference type="ARBA" id="ARBA00022692"/>
    </source>
</evidence>
<dbReference type="CDD" id="cd06580">
    <property type="entry name" value="TM_PBP1_transp_TpRbsC_like"/>
    <property type="match status" value="1"/>
</dbReference>
<keyword evidence="5 6" id="KW-0472">Membrane</keyword>
<evidence type="ECO:0000256" key="1">
    <source>
        <dbReference type="ARBA" id="ARBA00004651"/>
    </source>
</evidence>
<keyword evidence="3 6" id="KW-0812">Transmembrane</keyword>
<comment type="caution">
    <text evidence="7">The sequence shown here is derived from an EMBL/GenBank/DDBJ whole genome shotgun (WGS) entry which is preliminary data.</text>
</comment>
<feature type="transmembrane region" description="Helical" evidence="6">
    <location>
        <begin position="149"/>
        <end position="167"/>
    </location>
</feature>
<accession>A0ABW2NYR1</accession>
<dbReference type="Proteomes" id="UP001596496">
    <property type="component" value="Unassembled WGS sequence"/>
</dbReference>
<feature type="transmembrane region" description="Helical" evidence="6">
    <location>
        <begin position="119"/>
        <end position="140"/>
    </location>
</feature>
<dbReference type="PANTHER" id="PTHR47089:SF1">
    <property type="entry name" value="GUANOSINE ABC TRANSPORTER PERMEASE PROTEIN NUPP"/>
    <property type="match status" value="1"/>
</dbReference>
<evidence type="ECO:0000256" key="5">
    <source>
        <dbReference type="ARBA" id="ARBA00023136"/>
    </source>
</evidence>
<dbReference type="PANTHER" id="PTHR47089">
    <property type="entry name" value="ABC TRANSPORTER, PERMEASE PROTEIN"/>
    <property type="match status" value="1"/>
</dbReference>
<feature type="transmembrane region" description="Helical" evidence="6">
    <location>
        <begin position="18"/>
        <end position="41"/>
    </location>
</feature>
<dbReference type="EMBL" id="JBHTCG010000005">
    <property type="protein sequence ID" value="MFC7382532.1"/>
    <property type="molecule type" value="Genomic_DNA"/>
</dbReference>
<comment type="subcellular location">
    <subcellularLocation>
        <location evidence="1">Cell membrane</location>
        <topology evidence="1">Multi-pass membrane protein</topology>
    </subcellularLocation>
</comment>
<evidence type="ECO:0000313" key="7">
    <source>
        <dbReference type="EMBL" id="MFC7382532.1"/>
    </source>
</evidence>
<gene>
    <name evidence="7" type="ORF">ACFQSB_09985</name>
</gene>
<feature type="transmembrane region" description="Helical" evidence="6">
    <location>
        <begin position="61"/>
        <end position="84"/>
    </location>
</feature>
<dbReference type="Pfam" id="PF02653">
    <property type="entry name" value="BPD_transp_2"/>
    <property type="match status" value="1"/>
</dbReference>
<keyword evidence="8" id="KW-1185">Reference proteome</keyword>
<proteinExistence type="predicted"/>
<sequence length="378" mass="39186">MSSSFTDRLLGRVRLGGLLALAAPVLAVVFAGVVTSIILLLNGNQPFQTLGLLLDFSATPSIQVLILNTATTYYISALAVAIGFRMNLFNIGVDGQYRLAVLVAAAVGGAVTLPGPLHVGVIMLVAVLVGGLWASIAAVLKTARGVSEVISTIMLNAIATGFGAWLLTPGRLAVLNGNNVGTKPIGPSGHFPGIALVSGTQAKVFGMIIVAAVLGVAYHVVLNRTRFGFDLRATGRSETAAVASGINVKKMVLYTMILSGAVAGLVGLPQLLGASYSYSLDFPAGLGFTGIAIALMGRNNPIGIAVGALLWSFLDNSNDILDFNGIPKEIVIIMQGTIVLSVIIAYELVHRYRAVAEQRRVSRQLSTAAPTEPQGAAV</sequence>
<evidence type="ECO:0000256" key="6">
    <source>
        <dbReference type="SAM" id="Phobius"/>
    </source>
</evidence>
<evidence type="ECO:0000256" key="2">
    <source>
        <dbReference type="ARBA" id="ARBA00022475"/>
    </source>
</evidence>
<feature type="transmembrane region" description="Helical" evidence="6">
    <location>
        <begin position="330"/>
        <end position="349"/>
    </location>
</feature>
<evidence type="ECO:0000313" key="8">
    <source>
        <dbReference type="Proteomes" id="UP001596496"/>
    </source>
</evidence>